<sequence>MYAQEFYSFGKQTTYAGNQQYSTVQQQHGNGEKGFIATVAGGYAGFKMGGHSKLGSIGSALAGAYAANKVEDMWHSHKKNKQNQQYEQQQQPICGQYMYAPGPQGYVAPKPEKH</sequence>
<evidence type="ECO:0000313" key="2">
    <source>
        <dbReference type="Proteomes" id="UP001165063"/>
    </source>
</evidence>
<name>A0A9W7DFL1_AMBMO</name>
<protein>
    <submittedName>
        <fullName evidence="1">Unnamed protein product</fullName>
    </submittedName>
</protein>
<comment type="caution">
    <text evidence="1">The sequence shown here is derived from an EMBL/GenBank/DDBJ whole genome shotgun (WGS) entry which is preliminary data.</text>
</comment>
<dbReference type="Proteomes" id="UP001165063">
    <property type="component" value="Unassembled WGS sequence"/>
</dbReference>
<accession>A0A9W7DFL1</accession>
<dbReference type="AlphaFoldDB" id="A0A9W7DFL1"/>
<keyword evidence="2" id="KW-1185">Reference proteome</keyword>
<organism evidence="1 2">
    <name type="scientific">Ambrosiozyma monospora</name>
    <name type="common">Yeast</name>
    <name type="synonym">Endomycopsis monosporus</name>
    <dbReference type="NCBI Taxonomy" id="43982"/>
    <lineage>
        <taxon>Eukaryota</taxon>
        <taxon>Fungi</taxon>
        <taxon>Dikarya</taxon>
        <taxon>Ascomycota</taxon>
        <taxon>Saccharomycotina</taxon>
        <taxon>Pichiomycetes</taxon>
        <taxon>Pichiales</taxon>
        <taxon>Pichiaceae</taxon>
        <taxon>Ambrosiozyma</taxon>
    </lineage>
</organism>
<proteinExistence type="predicted"/>
<evidence type="ECO:0000313" key="1">
    <source>
        <dbReference type="EMBL" id="GMG26353.1"/>
    </source>
</evidence>
<dbReference type="EMBL" id="BSXU01001340">
    <property type="protein sequence ID" value="GMG26353.1"/>
    <property type="molecule type" value="Genomic_DNA"/>
</dbReference>
<gene>
    <name evidence="1" type="ORF">Amon01_000326100</name>
</gene>
<reference evidence="1" key="1">
    <citation type="submission" date="2023-04" db="EMBL/GenBank/DDBJ databases">
        <title>Ambrosiozyma monospora NBRC 1965.</title>
        <authorList>
            <person name="Ichikawa N."/>
            <person name="Sato H."/>
            <person name="Tonouchi N."/>
        </authorList>
    </citation>
    <scope>NUCLEOTIDE SEQUENCE</scope>
    <source>
        <strain evidence="1">NBRC 1965</strain>
    </source>
</reference>